<evidence type="ECO:0000313" key="3">
    <source>
        <dbReference type="Proteomes" id="UP000029665"/>
    </source>
</evidence>
<protein>
    <submittedName>
        <fullName evidence="2">Uncharacterized protein</fullName>
    </submittedName>
</protein>
<evidence type="ECO:0000313" key="2">
    <source>
        <dbReference type="EMBL" id="CDO68072.1"/>
    </source>
</evidence>
<feature type="region of interest" description="Disordered" evidence="1">
    <location>
        <begin position="48"/>
        <end position="130"/>
    </location>
</feature>
<name>A0A060S133_PYCCI</name>
<reference evidence="2" key="1">
    <citation type="submission" date="2014-01" db="EMBL/GenBank/DDBJ databases">
        <title>The genome of the white-rot fungus Pycnoporus cinnabarinus: a basidiomycete model with a versatile arsenal for lignocellulosic biomass breakdown.</title>
        <authorList>
            <person name="Levasseur A."/>
            <person name="Lomascolo A."/>
            <person name="Ruiz-Duenas F.J."/>
            <person name="Uzan E."/>
            <person name="Piumi F."/>
            <person name="Kues U."/>
            <person name="Ram A.F.J."/>
            <person name="Murat C."/>
            <person name="Haon M."/>
            <person name="Benoit I."/>
            <person name="Arfi Y."/>
            <person name="Chevret D."/>
            <person name="Drula E."/>
            <person name="Kwon M.J."/>
            <person name="Gouret P."/>
            <person name="Lesage-Meessen L."/>
            <person name="Lombard V."/>
            <person name="Mariette J."/>
            <person name="Noirot C."/>
            <person name="Park J."/>
            <person name="Patyshakuliyeva A."/>
            <person name="Wieneger R.A.B."/>
            <person name="Wosten H.A.B."/>
            <person name="Martin F."/>
            <person name="Coutinho P.M."/>
            <person name="de Vries R."/>
            <person name="Martinez A.T."/>
            <person name="Klopp C."/>
            <person name="Pontarotti P."/>
            <person name="Henrissat B."/>
            <person name="Record E."/>
        </authorList>
    </citation>
    <scope>NUCLEOTIDE SEQUENCE [LARGE SCALE GENOMIC DNA]</scope>
    <source>
        <strain evidence="2">BRFM137</strain>
    </source>
</reference>
<dbReference type="STRING" id="5643.A0A060S133"/>
<feature type="compositionally biased region" description="Basic and acidic residues" evidence="1">
    <location>
        <begin position="71"/>
        <end position="98"/>
    </location>
</feature>
<keyword evidence="3" id="KW-1185">Reference proteome</keyword>
<accession>A0A060S133</accession>
<dbReference type="Proteomes" id="UP000029665">
    <property type="component" value="Unassembled WGS sequence"/>
</dbReference>
<dbReference type="OrthoDB" id="3265715at2759"/>
<comment type="caution">
    <text evidence="2">The sequence shown here is derived from an EMBL/GenBank/DDBJ whole genome shotgun (WGS) entry which is preliminary data.</text>
</comment>
<evidence type="ECO:0000256" key="1">
    <source>
        <dbReference type="SAM" id="MobiDB-lite"/>
    </source>
</evidence>
<organism evidence="2 3">
    <name type="scientific">Pycnoporus cinnabarinus</name>
    <name type="common">Cinnabar-red polypore</name>
    <name type="synonym">Trametes cinnabarina</name>
    <dbReference type="NCBI Taxonomy" id="5643"/>
    <lineage>
        <taxon>Eukaryota</taxon>
        <taxon>Fungi</taxon>
        <taxon>Dikarya</taxon>
        <taxon>Basidiomycota</taxon>
        <taxon>Agaricomycotina</taxon>
        <taxon>Agaricomycetes</taxon>
        <taxon>Polyporales</taxon>
        <taxon>Polyporaceae</taxon>
        <taxon>Trametes</taxon>
    </lineage>
</organism>
<dbReference type="AlphaFoldDB" id="A0A060S133"/>
<dbReference type="EMBL" id="CCBP010000002">
    <property type="protein sequence ID" value="CDO68072.1"/>
    <property type="molecule type" value="Genomic_DNA"/>
</dbReference>
<gene>
    <name evidence="2" type="ORF">BN946_scf184788.g3</name>
</gene>
<sequence length="154" mass="16771">MCYGGALNVTIDDTSSLIVYTPASSWHASSVPCSDCLSPNPQDAYKGTWHDGTHIIPTVDADDLPPSRDTNGGKDSDDSDHIGEDKDKDTDKDADDGRRKKRWRSKSGAFRRQDPSDDTADNPFFTTHFDDDDGGFVDKPVLAQFNFTGAIALG</sequence>
<dbReference type="OMA" id="AFESTWH"/>
<proteinExistence type="predicted"/>
<dbReference type="HOGENOM" id="CLU_1705150_0_0_1"/>